<keyword evidence="5" id="KW-1185">Reference proteome</keyword>
<accession>A0A9W6YV04</accession>
<feature type="region of interest" description="Disordered" evidence="3">
    <location>
        <begin position="1"/>
        <end position="42"/>
    </location>
</feature>
<dbReference type="Proteomes" id="UP001165063">
    <property type="component" value="Unassembled WGS sequence"/>
</dbReference>
<dbReference type="InterPro" id="IPR051236">
    <property type="entry name" value="HAT_RTT109-like"/>
</dbReference>
<protein>
    <recommendedName>
        <fullName evidence="2">Altered inheritance of mitochondria protein 6</fullName>
    </recommendedName>
</protein>
<dbReference type="PANTHER" id="PTHR31571:SF1">
    <property type="entry name" value="ALTERED INHERITANCE OF MITOCHONDRIA PROTEIN 6"/>
    <property type="match status" value="1"/>
</dbReference>
<feature type="compositionally biased region" description="Polar residues" evidence="3">
    <location>
        <begin position="1"/>
        <end position="12"/>
    </location>
</feature>
<gene>
    <name evidence="4" type="ORF">Amon01_000483300</name>
</gene>
<dbReference type="SUPFAM" id="SSF51695">
    <property type="entry name" value="PLC-like phosphodiesterases"/>
    <property type="match status" value="1"/>
</dbReference>
<comment type="caution">
    <text evidence="4">The sequence shown here is derived from an EMBL/GenBank/DDBJ whole genome shotgun (WGS) entry which is preliminary data.</text>
</comment>
<dbReference type="OrthoDB" id="4153866at2759"/>
<evidence type="ECO:0000256" key="3">
    <source>
        <dbReference type="SAM" id="MobiDB-lite"/>
    </source>
</evidence>
<evidence type="ECO:0000313" key="4">
    <source>
        <dbReference type="EMBL" id="GMG37581.1"/>
    </source>
</evidence>
<dbReference type="AlphaFoldDB" id="A0A9W6YV04"/>
<dbReference type="InterPro" id="IPR017946">
    <property type="entry name" value="PLC-like_Pdiesterase_TIM-brl"/>
</dbReference>
<dbReference type="EMBL" id="BSXU01002440">
    <property type="protein sequence ID" value="GMG37581.1"/>
    <property type="molecule type" value="Genomic_DNA"/>
</dbReference>
<evidence type="ECO:0000256" key="1">
    <source>
        <dbReference type="ARBA" id="ARBA00008858"/>
    </source>
</evidence>
<dbReference type="PANTHER" id="PTHR31571">
    <property type="entry name" value="ALTERED INHERITANCE OF MITOCHONDRIA PROTEIN 6"/>
    <property type="match status" value="1"/>
</dbReference>
<evidence type="ECO:0000313" key="5">
    <source>
        <dbReference type="Proteomes" id="UP001165063"/>
    </source>
</evidence>
<name>A0A9W6YV04_AMBMO</name>
<sequence length="359" mass="39757">MWSTHSQGTASADNADPTGHTITIRSPDDNPVRTAQTQPSTSSSTMLAKLSIALLSAASTVLAAPLHYDPVLRPTMYDRETLRTITDDIPVKQIHSHNDYWREKPLLTALSNGVQSVEADVWYYGNENQDETIYVGHNFVSLTGIRTFQSLYIDPLYNILDLKNVQRELDQDLDDRTHPSGVFEMDSGKTLYLFVDLKTDGNATFEPVYNALKPLRDQGWLTTYNATTDKLDYSVVTVIGTGNTPLDKVKALTTRDFFFDAPLGDLDGITPGISPIASGSLNHILGSEKQLTFPQTGLSDDQITKVKSVVDDAHSKGLLTRIWEAPLWTNKLKLNVWEQLIDLGSDFLNADNLEQAAAL</sequence>
<reference evidence="4" key="1">
    <citation type="submission" date="2023-04" db="EMBL/GenBank/DDBJ databases">
        <title>Ambrosiozyma monospora NBRC 1965.</title>
        <authorList>
            <person name="Ichikawa N."/>
            <person name="Sato H."/>
            <person name="Tonouchi N."/>
        </authorList>
    </citation>
    <scope>NUCLEOTIDE SEQUENCE</scope>
    <source>
        <strain evidence="4">NBRC 1965</strain>
    </source>
</reference>
<dbReference type="GO" id="GO:0008081">
    <property type="term" value="F:phosphoric diester hydrolase activity"/>
    <property type="evidence" value="ECO:0007669"/>
    <property type="project" value="InterPro"/>
</dbReference>
<organism evidence="4 5">
    <name type="scientific">Ambrosiozyma monospora</name>
    <name type="common">Yeast</name>
    <name type="synonym">Endomycopsis monosporus</name>
    <dbReference type="NCBI Taxonomy" id="43982"/>
    <lineage>
        <taxon>Eukaryota</taxon>
        <taxon>Fungi</taxon>
        <taxon>Dikarya</taxon>
        <taxon>Ascomycota</taxon>
        <taxon>Saccharomycotina</taxon>
        <taxon>Pichiomycetes</taxon>
        <taxon>Pichiales</taxon>
        <taxon>Pichiaceae</taxon>
        <taxon>Ambrosiozyma</taxon>
    </lineage>
</organism>
<evidence type="ECO:0000256" key="2">
    <source>
        <dbReference type="ARBA" id="ARBA00014286"/>
    </source>
</evidence>
<proteinExistence type="inferred from homology"/>
<comment type="similarity">
    <text evidence="1">Belongs to the AIM6 family.</text>
</comment>
<dbReference type="GO" id="GO:0006629">
    <property type="term" value="P:lipid metabolic process"/>
    <property type="evidence" value="ECO:0007669"/>
    <property type="project" value="InterPro"/>
</dbReference>